<dbReference type="Gene3D" id="3.40.50.1820">
    <property type="entry name" value="alpha/beta hydrolase"/>
    <property type="match status" value="1"/>
</dbReference>
<dbReference type="PANTHER" id="PTHR46623:SF7">
    <property type="entry name" value="CARBOXYMETHYLENEBUTENOLIDASE"/>
    <property type="match status" value="1"/>
</dbReference>
<sequence>MLKYVGFLLVLVLLILGGYYFLQVNQAPTPEPHDAMGLEVRGESPNYFENIQGFYAEPQEPGNYPGVVMIHEWWGLNDHIRAQAKELASEGYRVLAVDLFGSVATTPDEARAQVSDLDQEAAIENMEAAIRFLRARGATSLASLGWCFGGGQSLQLALARGDADRTTPPLGLDATVIYYGNLVTERDKLRGIQWPVLGIFGETDQSIATTSIYAFRDSLVQLGVPNEIHVYPGVGHAFANPSNAGFAPAETADAWAKTLAFLEENLK</sequence>
<comment type="caution">
    <text evidence="2">The sequence shown here is derived from an EMBL/GenBank/DDBJ whole genome shotgun (WGS) entry which is preliminary data.</text>
</comment>
<evidence type="ECO:0000313" key="3">
    <source>
        <dbReference type="Proteomes" id="UP000177306"/>
    </source>
</evidence>
<dbReference type="EMBL" id="MFLY01000034">
    <property type="protein sequence ID" value="OGG72728.1"/>
    <property type="molecule type" value="Genomic_DNA"/>
</dbReference>
<dbReference type="Pfam" id="PF01738">
    <property type="entry name" value="DLH"/>
    <property type="match status" value="1"/>
</dbReference>
<proteinExistence type="predicted"/>
<name>A0A1F6EGE5_9BACT</name>
<accession>A0A1F6EGE5</accession>
<dbReference type="AlphaFoldDB" id="A0A1F6EGE5"/>
<gene>
    <name evidence="2" type="ORF">A3A38_03645</name>
</gene>
<reference evidence="2 3" key="1">
    <citation type="journal article" date="2016" name="Nat. Commun.">
        <title>Thousands of microbial genomes shed light on interconnected biogeochemical processes in an aquifer system.</title>
        <authorList>
            <person name="Anantharaman K."/>
            <person name="Brown C.T."/>
            <person name="Hug L.A."/>
            <person name="Sharon I."/>
            <person name="Castelle C.J."/>
            <person name="Probst A.J."/>
            <person name="Thomas B.C."/>
            <person name="Singh A."/>
            <person name="Wilkins M.J."/>
            <person name="Karaoz U."/>
            <person name="Brodie E.L."/>
            <person name="Williams K.H."/>
            <person name="Hubbard S.S."/>
            <person name="Banfield J.F."/>
        </authorList>
    </citation>
    <scope>NUCLEOTIDE SEQUENCE [LARGE SCALE GENOMIC DNA]</scope>
</reference>
<dbReference type="SUPFAM" id="SSF53474">
    <property type="entry name" value="alpha/beta-Hydrolases"/>
    <property type="match status" value="1"/>
</dbReference>
<dbReference type="InterPro" id="IPR029058">
    <property type="entry name" value="AB_hydrolase_fold"/>
</dbReference>
<protein>
    <recommendedName>
        <fullName evidence="1">Dienelactone hydrolase domain-containing protein</fullName>
    </recommendedName>
</protein>
<dbReference type="GO" id="GO:0016787">
    <property type="term" value="F:hydrolase activity"/>
    <property type="evidence" value="ECO:0007669"/>
    <property type="project" value="InterPro"/>
</dbReference>
<feature type="domain" description="Dienelactone hydrolase" evidence="1">
    <location>
        <begin position="51"/>
        <end position="264"/>
    </location>
</feature>
<organism evidence="2 3">
    <name type="scientific">Candidatus Kaiserbacteria bacterium RIFCSPLOWO2_01_FULL_53_17</name>
    <dbReference type="NCBI Taxonomy" id="1798511"/>
    <lineage>
        <taxon>Bacteria</taxon>
        <taxon>Candidatus Kaiseribacteriota</taxon>
    </lineage>
</organism>
<dbReference type="Proteomes" id="UP000177306">
    <property type="component" value="Unassembled WGS sequence"/>
</dbReference>
<dbReference type="InterPro" id="IPR002925">
    <property type="entry name" value="Dienelactn_hydro"/>
</dbReference>
<dbReference type="PANTHER" id="PTHR46623">
    <property type="entry name" value="CARBOXYMETHYLENEBUTENOLIDASE-RELATED"/>
    <property type="match status" value="1"/>
</dbReference>
<evidence type="ECO:0000259" key="1">
    <source>
        <dbReference type="Pfam" id="PF01738"/>
    </source>
</evidence>
<evidence type="ECO:0000313" key="2">
    <source>
        <dbReference type="EMBL" id="OGG72728.1"/>
    </source>
</evidence>
<dbReference type="InterPro" id="IPR051049">
    <property type="entry name" value="Dienelactone_hydrolase-like"/>
</dbReference>